<dbReference type="InterPro" id="IPR055210">
    <property type="entry name" value="CtpA/B_N"/>
</dbReference>
<evidence type="ECO:0000256" key="5">
    <source>
        <dbReference type="RuleBase" id="RU004404"/>
    </source>
</evidence>
<dbReference type="Gene3D" id="2.30.42.10">
    <property type="match status" value="1"/>
</dbReference>
<keyword evidence="2 5" id="KW-0645">Protease</keyword>
<dbReference type="PANTHER" id="PTHR32060">
    <property type="entry name" value="TAIL-SPECIFIC PROTEASE"/>
    <property type="match status" value="1"/>
</dbReference>
<keyword evidence="6" id="KW-1133">Transmembrane helix</keyword>
<dbReference type="RefSeq" id="WP_345721506.1">
    <property type="nucleotide sequence ID" value="NZ_BAABRU010000005.1"/>
</dbReference>
<evidence type="ECO:0000256" key="4">
    <source>
        <dbReference type="ARBA" id="ARBA00022825"/>
    </source>
</evidence>
<name>A0ABP9X0Q3_9CHLR</name>
<dbReference type="Gene3D" id="3.90.226.10">
    <property type="entry name" value="2-enoyl-CoA Hydratase, Chain A, domain 1"/>
    <property type="match status" value="1"/>
</dbReference>
<dbReference type="Pfam" id="PF13180">
    <property type="entry name" value="PDZ_2"/>
    <property type="match status" value="1"/>
</dbReference>
<dbReference type="SUPFAM" id="SSF50156">
    <property type="entry name" value="PDZ domain-like"/>
    <property type="match status" value="1"/>
</dbReference>
<evidence type="ECO:0000256" key="1">
    <source>
        <dbReference type="ARBA" id="ARBA00009179"/>
    </source>
</evidence>
<dbReference type="InterPro" id="IPR036034">
    <property type="entry name" value="PDZ_sf"/>
</dbReference>
<dbReference type="SMART" id="SM00245">
    <property type="entry name" value="TSPc"/>
    <property type="match status" value="1"/>
</dbReference>
<gene>
    <name evidence="8" type="ORF">Hgul01_01684</name>
</gene>
<evidence type="ECO:0000256" key="2">
    <source>
        <dbReference type="ARBA" id="ARBA00022670"/>
    </source>
</evidence>
<dbReference type="InterPro" id="IPR004447">
    <property type="entry name" value="Peptidase_S41A"/>
</dbReference>
<evidence type="ECO:0000313" key="9">
    <source>
        <dbReference type="Proteomes" id="UP001428290"/>
    </source>
</evidence>
<evidence type="ECO:0000256" key="6">
    <source>
        <dbReference type="SAM" id="Phobius"/>
    </source>
</evidence>
<accession>A0ABP9X0Q3</accession>
<keyword evidence="6" id="KW-0812">Transmembrane</keyword>
<dbReference type="SUPFAM" id="SSF52096">
    <property type="entry name" value="ClpP/crotonase"/>
    <property type="match status" value="1"/>
</dbReference>
<dbReference type="CDD" id="cd07560">
    <property type="entry name" value="Peptidase_S41_CPP"/>
    <property type="match status" value="1"/>
</dbReference>
<dbReference type="EMBL" id="BAABRU010000005">
    <property type="protein sequence ID" value="GAA5527891.1"/>
    <property type="molecule type" value="Genomic_DNA"/>
</dbReference>
<keyword evidence="4 5" id="KW-0720">Serine protease</keyword>
<dbReference type="InterPro" id="IPR001478">
    <property type="entry name" value="PDZ"/>
</dbReference>
<feature type="domain" description="PDZ" evidence="7">
    <location>
        <begin position="140"/>
        <end position="208"/>
    </location>
</feature>
<comment type="similarity">
    <text evidence="1 5">Belongs to the peptidase S41A family.</text>
</comment>
<dbReference type="InterPro" id="IPR005151">
    <property type="entry name" value="Tail-specific_protease"/>
</dbReference>
<evidence type="ECO:0000256" key="3">
    <source>
        <dbReference type="ARBA" id="ARBA00022801"/>
    </source>
</evidence>
<dbReference type="Pfam" id="PF03572">
    <property type="entry name" value="Peptidase_S41"/>
    <property type="match status" value="1"/>
</dbReference>
<proteinExistence type="inferred from homology"/>
<dbReference type="Gene3D" id="3.30.750.44">
    <property type="match status" value="1"/>
</dbReference>
<keyword evidence="9" id="KW-1185">Reference proteome</keyword>
<dbReference type="InterPro" id="IPR029045">
    <property type="entry name" value="ClpP/crotonase-like_dom_sf"/>
</dbReference>
<protein>
    <recommendedName>
        <fullName evidence="7">PDZ domain-containing protein</fullName>
    </recommendedName>
</protein>
<dbReference type="PROSITE" id="PS50106">
    <property type="entry name" value="PDZ"/>
    <property type="match status" value="1"/>
</dbReference>
<dbReference type="PANTHER" id="PTHR32060:SF30">
    <property type="entry name" value="CARBOXY-TERMINAL PROCESSING PROTEASE CTPA"/>
    <property type="match status" value="1"/>
</dbReference>
<dbReference type="SMART" id="SM00228">
    <property type="entry name" value="PDZ"/>
    <property type="match status" value="1"/>
</dbReference>
<dbReference type="Pfam" id="PF22694">
    <property type="entry name" value="CtpB_N-like"/>
    <property type="match status" value="1"/>
</dbReference>
<dbReference type="Proteomes" id="UP001428290">
    <property type="component" value="Unassembled WGS sequence"/>
</dbReference>
<dbReference type="NCBIfam" id="TIGR00225">
    <property type="entry name" value="prc"/>
    <property type="match status" value="1"/>
</dbReference>
<feature type="transmembrane region" description="Helical" evidence="6">
    <location>
        <begin position="20"/>
        <end position="42"/>
    </location>
</feature>
<evidence type="ECO:0000259" key="7">
    <source>
        <dbReference type="PROSITE" id="PS50106"/>
    </source>
</evidence>
<comment type="caution">
    <text evidence="8">The sequence shown here is derived from an EMBL/GenBank/DDBJ whole genome shotgun (WGS) entry which is preliminary data.</text>
</comment>
<keyword evidence="6" id="KW-0472">Membrane</keyword>
<evidence type="ECO:0000313" key="8">
    <source>
        <dbReference type="EMBL" id="GAA5527891.1"/>
    </source>
</evidence>
<organism evidence="8 9">
    <name type="scientific">Herpetosiphon gulosus</name>
    <dbReference type="NCBI Taxonomy" id="1973496"/>
    <lineage>
        <taxon>Bacteria</taxon>
        <taxon>Bacillati</taxon>
        <taxon>Chloroflexota</taxon>
        <taxon>Chloroflexia</taxon>
        <taxon>Herpetosiphonales</taxon>
        <taxon>Herpetosiphonaceae</taxon>
        <taxon>Herpetosiphon</taxon>
    </lineage>
</organism>
<keyword evidence="3 5" id="KW-0378">Hydrolase</keyword>
<dbReference type="CDD" id="cd06782">
    <property type="entry name" value="cpPDZ_CPP-like"/>
    <property type="match status" value="1"/>
</dbReference>
<sequence length="472" mass="51455">MSEFQPTSGGNSASSSKVWVVLSGIVGVLLVVAIALGAGYYWGSTSKEQVMTAANQVLATETAMIMQATAQALPPAGADKDFQTFWEVWNLVNKEFYHTEPIDEKQMMYGAIRGMLQSLGDDFTGFQEPEAAERSREDMRGNFEGIGAYVEYKEGQILIVSPIEGSPAEKANVRAGDIVVAVDGKQISEVIADLERDQALSEAIKLIRGPKGSQVVITVYRTSEEKQIDITIVRDTIPLISVRSTMIGDIGYIQLSEFKQTSYDELDQAIAKLKPNNPKAIIFDLRNNPGGYVTQAQNILGRFTKDSVTHYQENSNGVQREYRTLQQGTPQELFDIPVVVLVNGGSASASEIVSGAMQDTKRATLIGEKTFGKGSVQSVHTLTDKSEARITVAHWLTPNKRAIHTLGITPDYVVPFSDDASQYPVECILNRTPADGATSCADSQLFWALKFLDEQQTPPPPPTPTITPTPGK</sequence>
<reference evidence="8 9" key="1">
    <citation type="submission" date="2024-02" db="EMBL/GenBank/DDBJ databases">
        <title>Herpetosiphon gulosus NBRC 112829.</title>
        <authorList>
            <person name="Ichikawa N."/>
            <person name="Katano-Makiyama Y."/>
            <person name="Hidaka K."/>
        </authorList>
    </citation>
    <scope>NUCLEOTIDE SEQUENCE [LARGE SCALE GENOMIC DNA]</scope>
    <source>
        <strain evidence="8 9">NBRC 112829</strain>
    </source>
</reference>